<dbReference type="InterPro" id="IPR002350">
    <property type="entry name" value="Kazal_dom"/>
</dbReference>
<dbReference type="SMART" id="SM00280">
    <property type="entry name" value="KAZAL"/>
    <property type="match status" value="5"/>
</dbReference>
<organism evidence="7 8">
    <name type="scientific">Porites lobata</name>
    <dbReference type="NCBI Taxonomy" id="104759"/>
    <lineage>
        <taxon>Eukaryota</taxon>
        <taxon>Metazoa</taxon>
        <taxon>Cnidaria</taxon>
        <taxon>Anthozoa</taxon>
        <taxon>Hexacorallia</taxon>
        <taxon>Scleractinia</taxon>
        <taxon>Fungiina</taxon>
        <taxon>Poritidae</taxon>
        <taxon>Porites</taxon>
    </lineage>
</organism>
<dbReference type="Gene3D" id="3.30.60.30">
    <property type="match status" value="5"/>
</dbReference>
<evidence type="ECO:0000259" key="6">
    <source>
        <dbReference type="PROSITE" id="PS51465"/>
    </source>
</evidence>
<dbReference type="PANTHER" id="PTHR10913">
    <property type="entry name" value="FOLLISTATIN-RELATED"/>
    <property type="match status" value="1"/>
</dbReference>
<dbReference type="Pfam" id="PF00050">
    <property type="entry name" value="Kazal_1"/>
    <property type="match status" value="4"/>
</dbReference>
<feature type="signal peptide" evidence="5">
    <location>
        <begin position="1"/>
        <end position="18"/>
    </location>
</feature>
<feature type="domain" description="Kazal-like" evidence="6">
    <location>
        <begin position="214"/>
        <end position="270"/>
    </location>
</feature>
<protein>
    <recommendedName>
        <fullName evidence="6">Kazal-like domain-containing protein</fullName>
    </recommendedName>
</protein>
<evidence type="ECO:0000313" key="7">
    <source>
        <dbReference type="EMBL" id="CAH3034602.1"/>
    </source>
</evidence>
<keyword evidence="5" id="KW-0732">Signal</keyword>
<dbReference type="SUPFAM" id="SSF100895">
    <property type="entry name" value="Kazal-type serine protease inhibitors"/>
    <property type="match status" value="5"/>
</dbReference>
<reference evidence="7 8" key="1">
    <citation type="submission" date="2022-05" db="EMBL/GenBank/DDBJ databases">
        <authorList>
            <consortium name="Genoscope - CEA"/>
            <person name="William W."/>
        </authorList>
    </citation>
    <scope>NUCLEOTIDE SEQUENCE [LARGE SCALE GENOMIC DNA]</scope>
</reference>
<comment type="caution">
    <text evidence="7">The sequence shown here is derived from an EMBL/GenBank/DDBJ whole genome shotgun (WGS) entry which is preliminary data.</text>
</comment>
<gene>
    <name evidence="7" type="ORF">PLOB_00025210</name>
</gene>
<feature type="region of interest" description="Disordered" evidence="4">
    <location>
        <begin position="314"/>
        <end position="358"/>
    </location>
</feature>
<evidence type="ECO:0000256" key="1">
    <source>
        <dbReference type="ARBA" id="ARBA00022690"/>
    </source>
</evidence>
<dbReference type="InterPro" id="IPR036058">
    <property type="entry name" value="Kazal_dom_sf"/>
</dbReference>
<keyword evidence="2" id="KW-0722">Serine protease inhibitor</keyword>
<dbReference type="CDD" id="cd00104">
    <property type="entry name" value="KAZAL_FS"/>
    <property type="match status" value="4"/>
</dbReference>
<dbReference type="InterPro" id="IPR050653">
    <property type="entry name" value="Prot_Inhib_GrowthFact_Antg"/>
</dbReference>
<feature type="domain" description="Kazal-like" evidence="6">
    <location>
        <begin position="98"/>
        <end position="153"/>
    </location>
</feature>
<name>A0ABN8MU36_9CNID</name>
<dbReference type="Proteomes" id="UP001159405">
    <property type="component" value="Unassembled WGS sequence"/>
</dbReference>
<dbReference type="Pfam" id="PF07648">
    <property type="entry name" value="Kazal_2"/>
    <property type="match status" value="1"/>
</dbReference>
<sequence>MKGIFLFFTVLLLISVLAAEGKREKSKLRRRVCNRPCNKKLRPVCGSDGKTYNNVCLFSNAKCQANKTDSVLKIKSRGQCENSTVNISKVKKQSQKCLVALKDCNKVVNSTRHSVCGSNNITYLTFCNFRVARCQARQNGRNLTMLHKGECGKPKVKKSRMCPLESQCDSQNDPICGSDKKTYKNTCLFIVAKCQAKLNNKKLTMKKRGACGTRTSIKPCPKKCSSKERPVCGSDKKTYKNGCFLALAKCGLPKKVRGSLRLEYNGPCGAPATPKPCPRWEDCKIIDKPVCGTDGKTYPNVCRLRVAMCHARRNKHRPIKLRHRSACKTRKGKKEKGKKGKKNKKERSNRKGRKDRKE</sequence>
<proteinExistence type="predicted"/>
<keyword evidence="8" id="KW-1185">Reference proteome</keyword>
<feature type="domain" description="Kazal-like" evidence="6">
    <location>
        <begin position="271"/>
        <end position="329"/>
    </location>
</feature>
<dbReference type="PROSITE" id="PS51465">
    <property type="entry name" value="KAZAL_2"/>
    <property type="match status" value="5"/>
</dbReference>
<feature type="domain" description="Kazal-like" evidence="6">
    <location>
        <begin position="27"/>
        <end position="82"/>
    </location>
</feature>
<evidence type="ECO:0000256" key="4">
    <source>
        <dbReference type="SAM" id="MobiDB-lite"/>
    </source>
</evidence>
<dbReference type="PANTHER" id="PTHR10913:SF45">
    <property type="entry name" value="FOLLISTATIN, ISOFORM A-RELATED"/>
    <property type="match status" value="1"/>
</dbReference>
<evidence type="ECO:0000256" key="2">
    <source>
        <dbReference type="ARBA" id="ARBA00022900"/>
    </source>
</evidence>
<evidence type="ECO:0000256" key="3">
    <source>
        <dbReference type="ARBA" id="ARBA00023157"/>
    </source>
</evidence>
<keyword evidence="3" id="KW-1015">Disulfide bond</keyword>
<feature type="domain" description="Kazal-like" evidence="6">
    <location>
        <begin position="156"/>
        <end position="213"/>
    </location>
</feature>
<dbReference type="EMBL" id="CALNXK010000003">
    <property type="protein sequence ID" value="CAH3034602.1"/>
    <property type="molecule type" value="Genomic_DNA"/>
</dbReference>
<keyword evidence="1" id="KW-0646">Protease inhibitor</keyword>
<evidence type="ECO:0000313" key="8">
    <source>
        <dbReference type="Proteomes" id="UP001159405"/>
    </source>
</evidence>
<evidence type="ECO:0000256" key="5">
    <source>
        <dbReference type="SAM" id="SignalP"/>
    </source>
</evidence>
<feature type="chain" id="PRO_5047085472" description="Kazal-like domain-containing protein" evidence="5">
    <location>
        <begin position="19"/>
        <end position="358"/>
    </location>
</feature>
<accession>A0ABN8MU36</accession>